<evidence type="ECO:0008006" key="3">
    <source>
        <dbReference type="Google" id="ProtNLM"/>
    </source>
</evidence>
<dbReference type="Proteomes" id="UP000254848">
    <property type="component" value="Unassembled WGS sequence"/>
</dbReference>
<reference evidence="1 2" key="1">
    <citation type="submission" date="2018-07" db="EMBL/GenBank/DDBJ databases">
        <title>Genomic Encyclopedia of Type Strains, Phase IV (KMG-IV): sequencing the most valuable type-strain genomes for metagenomic binning, comparative biology and taxonomic classification.</title>
        <authorList>
            <person name="Goeker M."/>
        </authorList>
    </citation>
    <scope>NUCLEOTIDE SEQUENCE [LARGE SCALE GENOMIC DNA]</scope>
    <source>
        <strain evidence="1 2">DSM 103736</strain>
    </source>
</reference>
<gene>
    <name evidence="1" type="ORF">C8D90_104301</name>
</gene>
<name>A0A370QSA7_9GAMM</name>
<dbReference type="InterPro" id="IPR021398">
    <property type="entry name" value="DUF3037"/>
</dbReference>
<dbReference type="RefSeq" id="WP_115458461.1">
    <property type="nucleotide sequence ID" value="NZ_QRAP01000004.1"/>
</dbReference>
<evidence type="ECO:0000313" key="2">
    <source>
        <dbReference type="Proteomes" id="UP000254848"/>
    </source>
</evidence>
<protein>
    <recommendedName>
        <fullName evidence="3">DUF3037 family protein</fullName>
    </recommendedName>
</protein>
<comment type="caution">
    <text evidence="1">The sequence shown here is derived from an EMBL/GenBank/DDBJ whole genome shotgun (WGS) entry which is preliminary data.</text>
</comment>
<dbReference type="Pfam" id="PF11236">
    <property type="entry name" value="DUF3037"/>
    <property type="match status" value="1"/>
</dbReference>
<sequence length="279" mass="31704">MKTPCLYSILRYAPNTDTGEFVNAGVVICAPQQRLFLFMLAKKNDSRINTFFSNDPLFPAVKAVTENTLKQAQRHIRTLAGPEAIGDFFRSLTALRESVLSYSPVGVVMSDDPQEALKTLFTRCVSRPTVAKVRREEELNRALRETFQEHDDLSGVFHPDTLGKELTRFSVPFVARIDHEILCVIKPLTFLRKTPARMIEHCDKWVTKITRAAEEKILRPGNVLLPLELPANPTPGENKAIVAIRKTFERHYLTYTRHNDADHIVSFARRAMLAAKPYI</sequence>
<dbReference type="AlphaFoldDB" id="A0A370QSA7"/>
<proteinExistence type="predicted"/>
<evidence type="ECO:0000313" key="1">
    <source>
        <dbReference type="EMBL" id="RDK92142.1"/>
    </source>
</evidence>
<keyword evidence="2" id="KW-1185">Reference proteome</keyword>
<dbReference type="OrthoDB" id="8851633at2"/>
<dbReference type="EMBL" id="QRAP01000004">
    <property type="protein sequence ID" value="RDK92142.1"/>
    <property type="molecule type" value="Genomic_DNA"/>
</dbReference>
<accession>A0A370QSA7</accession>
<organism evidence="1 2">
    <name type="scientific">Enterobacillus tribolii</name>
    <dbReference type="NCBI Taxonomy" id="1487935"/>
    <lineage>
        <taxon>Bacteria</taxon>
        <taxon>Pseudomonadati</taxon>
        <taxon>Pseudomonadota</taxon>
        <taxon>Gammaproteobacteria</taxon>
        <taxon>Enterobacterales</taxon>
        <taxon>Hafniaceae</taxon>
        <taxon>Enterobacillus</taxon>
    </lineage>
</organism>